<gene>
    <name evidence="4" type="ORF">AB0C36_39185</name>
</gene>
<evidence type="ECO:0000313" key="5">
    <source>
        <dbReference type="Proteomes" id="UP001551482"/>
    </source>
</evidence>
<dbReference type="SUPFAM" id="SSF51556">
    <property type="entry name" value="Metallo-dependent hydrolases"/>
    <property type="match status" value="1"/>
</dbReference>
<dbReference type="PANTHER" id="PTHR21240:SF28">
    <property type="entry name" value="ISO-OROTATE DECARBOXYLASE (EUROFUNG)"/>
    <property type="match status" value="1"/>
</dbReference>
<dbReference type="InterPro" id="IPR032465">
    <property type="entry name" value="ACMSD"/>
</dbReference>
<feature type="domain" description="Amidohydrolase-related" evidence="3">
    <location>
        <begin position="80"/>
        <end position="376"/>
    </location>
</feature>
<evidence type="ECO:0000313" key="4">
    <source>
        <dbReference type="EMBL" id="MEU8139510.1"/>
    </source>
</evidence>
<keyword evidence="1" id="KW-0456">Lyase</keyword>
<accession>A0ABV3DUT9</accession>
<feature type="region of interest" description="Disordered" evidence="2">
    <location>
        <begin position="413"/>
        <end position="436"/>
    </location>
</feature>
<name>A0ABV3DUT9_9ACTN</name>
<dbReference type="Gene3D" id="3.20.20.140">
    <property type="entry name" value="Metal-dependent hydrolases"/>
    <property type="match status" value="1"/>
</dbReference>
<dbReference type="PANTHER" id="PTHR21240">
    <property type="entry name" value="2-AMINO-3-CARBOXYLMUCONATE-6-SEMIALDEHYDE DECARBOXYLASE"/>
    <property type="match status" value="1"/>
</dbReference>
<evidence type="ECO:0000259" key="3">
    <source>
        <dbReference type="Pfam" id="PF04909"/>
    </source>
</evidence>
<sequence>MRKDDMILISVDDHICEPATMFDAHVPARYRDRAPRVVLRDDGVQQWMYGDARGRDLGLNAVAGKPPEMFNIDASRYDQMRPGCYDVHERVRDMSAGGQLAGLNFPNFTGFSGQVLWQGPDRTVNEVMIRAYNDWHADEWCGAYPDRFIPCGILPLYDVEHAVAELRRLAAKGVHAVTFSENPEALQLPSIHTRYWDPLFAAACDEGTVLCLHVGSSSRRAPSSSDAPASVNMTLSSTMSTFSLVELIWADLWERFPDLRFSLTEGDIGWIPYFLWRAEHVQRRHSGWTKATFPEGLSGPADVFRKHMLCCFISDAVGVDLLHHFNTDNVCWESDYPHSDSSWPSAPEELETLFADLPDELVDRITHGNAMRHYRFDPFSTRPRERCTVAALRAEAQDVDTVTHVGRRADDRDLESWSRLTTGRAPQPTTAPADAS</sequence>
<dbReference type="EMBL" id="JBEZFP010000180">
    <property type="protein sequence ID" value="MEU8139510.1"/>
    <property type="molecule type" value="Genomic_DNA"/>
</dbReference>
<dbReference type="Proteomes" id="UP001551482">
    <property type="component" value="Unassembled WGS sequence"/>
</dbReference>
<dbReference type="RefSeq" id="WP_358363650.1">
    <property type="nucleotide sequence ID" value="NZ_JBEZFP010000180.1"/>
</dbReference>
<comment type="caution">
    <text evidence="4">The sequence shown here is derived from an EMBL/GenBank/DDBJ whole genome shotgun (WGS) entry which is preliminary data.</text>
</comment>
<organism evidence="4 5">
    <name type="scientific">Streptodolium elevatio</name>
    <dbReference type="NCBI Taxonomy" id="3157996"/>
    <lineage>
        <taxon>Bacteria</taxon>
        <taxon>Bacillati</taxon>
        <taxon>Actinomycetota</taxon>
        <taxon>Actinomycetes</taxon>
        <taxon>Kitasatosporales</taxon>
        <taxon>Streptomycetaceae</taxon>
        <taxon>Streptodolium</taxon>
    </lineage>
</organism>
<evidence type="ECO:0000256" key="2">
    <source>
        <dbReference type="SAM" id="MobiDB-lite"/>
    </source>
</evidence>
<evidence type="ECO:0000256" key="1">
    <source>
        <dbReference type="ARBA" id="ARBA00023239"/>
    </source>
</evidence>
<protein>
    <submittedName>
        <fullName evidence="4">Amidohydrolase family protein</fullName>
    </submittedName>
</protein>
<dbReference type="InterPro" id="IPR032466">
    <property type="entry name" value="Metal_Hydrolase"/>
</dbReference>
<proteinExistence type="predicted"/>
<reference evidence="4 5" key="1">
    <citation type="submission" date="2024-06" db="EMBL/GenBank/DDBJ databases">
        <title>The Natural Products Discovery Center: Release of the First 8490 Sequenced Strains for Exploring Actinobacteria Biosynthetic Diversity.</title>
        <authorList>
            <person name="Kalkreuter E."/>
            <person name="Kautsar S.A."/>
            <person name="Yang D."/>
            <person name="Bader C.D."/>
            <person name="Teijaro C.N."/>
            <person name="Fluegel L."/>
            <person name="Davis C.M."/>
            <person name="Simpson J.R."/>
            <person name="Lauterbach L."/>
            <person name="Steele A.D."/>
            <person name="Gui C."/>
            <person name="Meng S."/>
            <person name="Li G."/>
            <person name="Viehrig K."/>
            <person name="Ye F."/>
            <person name="Su P."/>
            <person name="Kiefer A.F."/>
            <person name="Nichols A."/>
            <person name="Cepeda A.J."/>
            <person name="Yan W."/>
            <person name="Fan B."/>
            <person name="Jiang Y."/>
            <person name="Adhikari A."/>
            <person name="Zheng C.-J."/>
            <person name="Schuster L."/>
            <person name="Cowan T.M."/>
            <person name="Smanski M.J."/>
            <person name="Chevrette M.G."/>
            <person name="De Carvalho L.P.S."/>
            <person name="Shen B."/>
        </authorList>
    </citation>
    <scope>NUCLEOTIDE SEQUENCE [LARGE SCALE GENOMIC DNA]</scope>
    <source>
        <strain evidence="4 5">NPDC048946</strain>
    </source>
</reference>
<dbReference type="Pfam" id="PF04909">
    <property type="entry name" value="Amidohydro_2"/>
    <property type="match status" value="1"/>
</dbReference>
<keyword evidence="5" id="KW-1185">Reference proteome</keyword>
<dbReference type="InterPro" id="IPR006680">
    <property type="entry name" value="Amidohydro-rel"/>
</dbReference>